<organism evidence="3 4">
    <name type="scientific">Blattamonas nauphoetae</name>
    <dbReference type="NCBI Taxonomy" id="2049346"/>
    <lineage>
        <taxon>Eukaryota</taxon>
        <taxon>Metamonada</taxon>
        <taxon>Preaxostyla</taxon>
        <taxon>Oxymonadida</taxon>
        <taxon>Blattamonas</taxon>
    </lineage>
</organism>
<gene>
    <name evidence="3" type="ORF">BLNAU_23426</name>
</gene>
<accession>A0ABQ9WQA4</accession>
<reference evidence="3 4" key="1">
    <citation type="journal article" date="2022" name="bioRxiv">
        <title>Genomics of Preaxostyla Flagellates Illuminates Evolutionary Transitions and the Path Towards Mitochondrial Loss.</title>
        <authorList>
            <person name="Novak L.V.F."/>
            <person name="Treitli S.C."/>
            <person name="Pyrih J."/>
            <person name="Halakuc P."/>
            <person name="Pipaliya S.V."/>
            <person name="Vacek V."/>
            <person name="Brzon O."/>
            <person name="Soukal P."/>
            <person name="Eme L."/>
            <person name="Dacks J.B."/>
            <person name="Karnkowska A."/>
            <person name="Elias M."/>
            <person name="Hampl V."/>
        </authorList>
    </citation>
    <scope>NUCLEOTIDE SEQUENCE [LARGE SCALE GENOMIC DNA]</scope>
    <source>
        <strain evidence="3">NAU3</strain>
        <tissue evidence="3">Gut</tissue>
    </source>
</reference>
<feature type="chain" id="PRO_5046932419" evidence="2">
    <location>
        <begin position="19"/>
        <end position="365"/>
    </location>
</feature>
<keyword evidence="1" id="KW-0812">Transmembrane</keyword>
<keyword evidence="1" id="KW-1133">Transmembrane helix</keyword>
<feature type="transmembrane region" description="Helical" evidence="1">
    <location>
        <begin position="332"/>
        <end position="353"/>
    </location>
</feature>
<keyword evidence="1" id="KW-0472">Membrane</keyword>
<evidence type="ECO:0000313" key="3">
    <source>
        <dbReference type="EMBL" id="KAK2941662.1"/>
    </source>
</evidence>
<evidence type="ECO:0000313" key="4">
    <source>
        <dbReference type="Proteomes" id="UP001281761"/>
    </source>
</evidence>
<feature type="transmembrane region" description="Helical" evidence="1">
    <location>
        <begin position="307"/>
        <end position="326"/>
    </location>
</feature>
<dbReference type="Proteomes" id="UP001281761">
    <property type="component" value="Unassembled WGS sequence"/>
</dbReference>
<feature type="transmembrane region" description="Helical" evidence="1">
    <location>
        <begin position="201"/>
        <end position="225"/>
    </location>
</feature>
<feature type="signal peptide" evidence="2">
    <location>
        <begin position="1"/>
        <end position="18"/>
    </location>
</feature>
<evidence type="ECO:0000256" key="2">
    <source>
        <dbReference type="SAM" id="SignalP"/>
    </source>
</evidence>
<evidence type="ECO:0000256" key="1">
    <source>
        <dbReference type="SAM" id="Phobius"/>
    </source>
</evidence>
<keyword evidence="2" id="KW-0732">Signal</keyword>
<protein>
    <submittedName>
        <fullName evidence="3">Uncharacterized protein</fullName>
    </submittedName>
</protein>
<keyword evidence="4" id="KW-1185">Reference proteome</keyword>
<feature type="transmembrane region" description="Helical" evidence="1">
    <location>
        <begin position="174"/>
        <end position="194"/>
    </location>
</feature>
<dbReference type="EMBL" id="JARBJD010000478">
    <property type="protein sequence ID" value="KAK2941662.1"/>
    <property type="molecule type" value="Genomic_DNA"/>
</dbReference>
<proteinExistence type="predicted"/>
<feature type="transmembrane region" description="Helical" evidence="1">
    <location>
        <begin position="95"/>
        <end position="113"/>
    </location>
</feature>
<name>A0ABQ9WQA4_9EUKA</name>
<sequence>MFPLLLSLLCIIFQLFEEIPLSLLSLQHFGFSFLPLFFNPSQTIFFQLNLSQKSGRLCCLLILQFAVHFFSQLVLHCDQRLLCFFLPSVLHSSPFFFLLQMLLTQSFCFSLMFQSRCLYFFCSPLLLLPPQSVVLSSLFFSLSVFLHPSLLFFFPLSFLFLSSLSPIGFISSELFFPSLQFLLPSLFFILLSFFPQSIFDSVLFFSNSCLFSSLLLPLGIILFPLLFPSSFNFFASHLFVFLSLQLFLSPKSFFFLSSLVSACFLLPELLLFSALFFLPQSFLFLSVLFSSLVFLLSSLLFLIPCSFFLFSLFLLPSLFIFSSLQLHVFPPLLFFFPSSFLFFSFFFSLLFFLPEFRFSPPGLFF</sequence>
<comment type="caution">
    <text evidence="3">The sequence shown here is derived from an EMBL/GenBank/DDBJ whole genome shotgun (WGS) entry which is preliminary data.</text>
</comment>